<proteinExistence type="predicted"/>
<dbReference type="RefSeq" id="WP_382046369.1">
    <property type="nucleotide sequence ID" value="NZ_JBHSKJ010000015.1"/>
</dbReference>
<dbReference type="Pfam" id="PF13671">
    <property type="entry name" value="AAA_33"/>
    <property type="match status" value="1"/>
</dbReference>
<protein>
    <submittedName>
        <fullName evidence="2">AAA family ATPase</fullName>
    </submittedName>
</protein>
<sequence>MGTAPTAGTAGPARAHGAAAAESGAARPRAGVLDLRSGAGRGELRFPAGDVLIVSGLPGSGKSTLIRRAVSVLDAQDGVVWCVDSQDTRERLERHAPRWLPYAAYRPFARLAHYAALRRALRSTASAVVHDCGQRGWVRRWVARDARRRGGAAHLLLLDVPPGTALAGQAARGRGVSPYAFRRHRRAMARLLATVSDPLIPDPLIPDRPGRPGRLPAGVASVVLLDRGAVDALRRITFE</sequence>
<dbReference type="Proteomes" id="UP001596222">
    <property type="component" value="Unassembled WGS sequence"/>
</dbReference>
<dbReference type="EMBL" id="JBHSKJ010000015">
    <property type="protein sequence ID" value="MFC5147905.1"/>
    <property type="molecule type" value="Genomic_DNA"/>
</dbReference>
<reference evidence="3" key="1">
    <citation type="journal article" date="2019" name="Int. J. Syst. Evol. Microbiol.">
        <title>The Global Catalogue of Microorganisms (GCM) 10K type strain sequencing project: providing services to taxonomists for standard genome sequencing and annotation.</title>
        <authorList>
            <consortium name="The Broad Institute Genomics Platform"/>
            <consortium name="The Broad Institute Genome Sequencing Center for Infectious Disease"/>
            <person name="Wu L."/>
            <person name="Ma J."/>
        </authorList>
    </citation>
    <scope>NUCLEOTIDE SEQUENCE [LARGE SCALE GENOMIC DNA]</scope>
    <source>
        <strain evidence="3">CGMCC 4.1641</strain>
    </source>
</reference>
<name>A0ABW0A642_9ACTN</name>
<evidence type="ECO:0000256" key="1">
    <source>
        <dbReference type="SAM" id="MobiDB-lite"/>
    </source>
</evidence>
<evidence type="ECO:0000313" key="2">
    <source>
        <dbReference type="EMBL" id="MFC5147905.1"/>
    </source>
</evidence>
<dbReference type="SUPFAM" id="SSF52540">
    <property type="entry name" value="P-loop containing nucleoside triphosphate hydrolases"/>
    <property type="match status" value="1"/>
</dbReference>
<dbReference type="InterPro" id="IPR027417">
    <property type="entry name" value="P-loop_NTPase"/>
</dbReference>
<gene>
    <name evidence="2" type="ORF">ACFPP6_24870</name>
</gene>
<organism evidence="2 3">
    <name type="scientific">Streptomyces aureoversilis</name>
    <dbReference type="NCBI Taxonomy" id="67277"/>
    <lineage>
        <taxon>Bacteria</taxon>
        <taxon>Bacillati</taxon>
        <taxon>Actinomycetota</taxon>
        <taxon>Actinomycetes</taxon>
        <taxon>Kitasatosporales</taxon>
        <taxon>Streptomycetaceae</taxon>
        <taxon>Streptomyces</taxon>
    </lineage>
</organism>
<keyword evidence="3" id="KW-1185">Reference proteome</keyword>
<comment type="caution">
    <text evidence="2">The sequence shown here is derived from an EMBL/GenBank/DDBJ whole genome shotgun (WGS) entry which is preliminary data.</text>
</comment>
<evidence type="ECO:0000313" key="3">
    <source>
        <dbReference type="Proteomes" id="UP001596222"/>
    </source>
</evidence>
<feature type="region of interest" description="Disordered" evidence="1">
    <location>
        <begin position="1"/>
        <end position="22"/>
    </location>
</feature>
<dbReference type="Gene3D" id="3.40.50.300">
    <property type="entry name" value="P-loop containing nucleotide triphosphate hydrolases"/>
    <property type="match status" value="1"/>
</dbReference>
<accession>A0ABW0A642</accession>